<evidence type="ECO:0000313" key="3">
    <source>
        <dbReference type="Proteomes" id="UP000008281"/>
    </source>
</evidence>
<dbReference type="InterPro" id="IPR011333">
    <property type="entry name" value="SKP1/BTB/POZ_sf"/>
</dbReference>
<dbReference type="Gene3D" id="3.30.710.10">
    <property type="entry name" value="Potassium Channel Kv1.1, Chain A"/>
    <property type="match status" value="1"/>
</dbReference>
<dbReference type="InParanoid" id="E3N8E6"/>
<dbReference type="Pfam" id="PF00651">
    <property type="entry name" value="BTB"/>
    <property type="match status" value="1"/>
</dbReference>
<proteinExistence type="predicted"/>
<sequence length="136" mass="15762">MTGVYKENLRSFDRTMEECSDIVLSVHNAKFFVSKLYVATHSPYFKVLFLGKFNEANKTEIKLSGIDSDDFQNYLEVLYGEQAINEFTVEGILMVADMYDTGFVIQKCEIFLLKESTKKLKKSCNCLLDIIWLRSR</sequence>
<dbReference type="PANTHER" id="PTHR22743:SF165">
    <property type="entry name" value="BTB AND MATH DOMAIN CONTAINING-RELATED"/>
    <property type="match status" value="1"/>
</dbReference>
<gene>
    <name evidence="2" type="ORF">CRE_19961</name>
</gene>
<dbReference type="InterPro" id="IPR000210">
    <property type="entry name" value="BTB/POZ_dom"/>
</dbReference>
<name>E3N8E6_CAERE</name>
<protein>
    <recommendedName>
        <fullName evidence="1">BTB domain-containing protein</fullName>
    </recommendedName>
</protein>
<dbReference type="HOGENOM" id="CLU_036654_1_2_1"/>
<dbReference type="OrthoDB" id="6046119at2759"/>
<accession>E3N8E6</accession>
<dbReference type="EMBL" id="DS268556">
    <property type="protein sequence ID" value="EFO89438.1"/>
    <property type="molecule type" value="Genomic_DNA"/>
</dbReference>
<organism evidence="3">
    <name type="scientific">Caenorhabditis remanei</name>
    <name type="common">Caenorhabditis vulgaris</name>
    <dbReference type="NCBI Taxonomy" id="31234"/>
    <lineage>
        <taxon>Eukaryota</taxon>
        <taxon>Metazoa</taxon>
        <taxon>Ecdysozoa</taxon>
        <taxon>Nematoda</taxon>
        <taxon>Chromadorea</taxon>
        <taxon>Rhabditida</taxon>
        <taxon>Rhabditina</taxon>
        <taxon>Rhabditomorpha</taxon>
        <taxon>Rhabditoidea</taxon>
        <taxon>Rhabditidae</taxon>
        <taxon>Peloderinae</taxon>
        <taxon>Caenorhabditis</taxon>
    </lineage>
</organism>
<reference evidence="2" key="1">
    <citation type="submission" date="2007-07" db="EMBL/GenBank/DDBJ databases">
        <title>PCAP assembly of the Caenorhabditis remanei genome.</title>
        <authorList>
            <consortium name="The Caenorhabditis remanei Sequencing Consortium"/>
            <person name="Wilson R.K."/>
        </authorList>
    </citation>
    <scope>NUCLEOTIDE SEQUENCE [LARGE SCALE GENOMIC DNA]</scope>
    <source>
        <strain evidence="2">PB4641</strain>
    </source>
</reference>
<dbReference type="SUPFAM" id="SSF54695">
    <property type="entry name" value="POZ domain"/>
    <property type="match status" value="1"/>
</dbReference>
<dbReference type="SMART" id="SM00225">
    <property type="entry name" value="BTB"/>
    <property type="match status" value="1"/>
</dbReference>
<dbReference type="CDD" id="cd18186">
    <property type="entry name" value="BTB_POZ_ZBTB_KLHL-like"/>
    <property type="match status" value="1"/>
</dbReference>
<dbReference type="eggNOG" id="KOG1721">
    <property type="taxonomic scope" value="Eukaryota"/>
</dbReference>
<dbReference type="Proteomes" id="UP000008281">
    <property type="component" value="Unassembled WGS sequence"/>
</dbReference>
<dbReference type="PANTHER" id="PTHR22743">
    <property type="entry name" value="MEPRIN/TRAF-LIKE MATH FAMILY-C.ELEGANS"/>
    <property type="match status" value="1"/>
</dbReference>
<evidence type="ECO:0000313" key="2">
    <source>
        <dbReference type="EMBL" id="EFO89438.1"/>
    </source>
</evidence>
<keyword evidence="3" id="KW-1185">Reference proteome</keyword>
<dbReference type="PROSITE" id="PS50097">
    <property type="entry name" value="BTB"/>
    <property type="match status" value="1"/>
</dbReference>
<evidence type="ECO:0000259" key="1">
    <source>
        <dbReference type="PROSITE" id="PS50097"/>
    </source>
</evidence>
<dbReference type="AlphaFoldDB" id="E3N8E6"/>
<feature type="domain" description="BTB" evidence="1">
    <location>
        <begin position="20"/>
        <end position="79"/>
    </location>
</feature>
<dbReference type="InterPro" id="IPR052664">
    <property type="entry name" value="BTB-MATH_domain_protein"/>
</dbReference>